<feature type="transmembrane region" description="Helical" evidence="9">
    <location>
        <begin position="1813"/>
        <end position="1834"/>
    </location>
</feature>
<feature type="domain" description="NUP210 Ig-like" evidence="13">
    <location>
        <begin position="237"/>
        <end position="331"/>
    </location>
</feature>
<dbReference type="Pfam" id="PF24935">
    <property type="entry name" value="Ig_NUP210_6th"/>
    <property type="match status" value="1"/>
</dbReference>
<dbReference type="InterPro" id="IPR055094">
    <property type="entry name" value="NUP210_Ig15"/>
</dbReference>
<dbReference type="Pfam" id="PF26182">
    <property type="entry name" value="Ig_NUP210_5th"/>
    <property type="match status" value="1"/>
</dbReference>
<evidence type="ECO:0000256" key="5">
    <source>
        <dbReference type="ARBA" id="ARBA00022989"/>
    </source>
</evidence>
<dbReference type="Pfam" id="PF22959">
    <property type="entry name" value="Ig_NUP210_15th"/>
    <property type="match status" value="1"/>
</dbReference>
<evidence type="ECO:0000256" key="8">
    <source>
        <dbReference type="ARBA" id="ARBA00023242"/>
    </source>
</evidence>
<dbReference type="InterPro" id="IPR056899">
    <property type="entry name" value="Ig_NUP210_9th"/>
</dbReference>
<dbReference type="InterPro" id="IPR055097">
    <property type="entry name" value="Ig_NUP210_2nd"/>
</dbReference>
<feature type="domain" description="NUP210 Ig-like" evidence="19">
    <location>
        <begin position="1493"/>
        <end position="1548"/>
    </location>
</feature>
<feature type="domain" description="NUP210 Ig-like" evidence="14">
    <location>
        <begin position="25"/>
        <end position="115"/>
    </location>
</feature>
<evidence type="ECO:0000259" key="13">
    <source>
        <dbReference type="Pfam" id="PF22963"/>
    </source>
</evidence>
<proteinExistence type="inferred from homology"/>
<keyword evidence="4 10" id="KW-0732">Signal</keyword>
<feature type="domain" description="NUP210 fourth Ig-like" evidence="18">
    <location>
        <begin position="342"/>
        <end position="417"/>
    </location>
</feature>
<evidence type="ECO:0000259" key="16">
    <source>
        <dbReference type="Pfam" id="PF24902"/>
    </source>
</evidence>
<feature type="chain" id="PRO_5040219245" description="Nuclear pore membrane glycoprotein 210" evidence="10">
    <location>
        <begin position="25"/>
        <end position="1933"/>
    </location>
</feature>
<dbReference type="InterPro" id="IPR057586">
    <property type="entry name" value="Ig_NUP210_16th"/>
</dbReference>
<dbReference type="Pfam" id="PF22967">
    <property type="entry name" value="Ig_NUP210_1st"/>
    <property type="match status" value="1"/>
</dbReference>
<dbReference type="Pfam" id="PF22963">
    <property type="entry name" value="Ig_NUP210_3rd"/>
    <property type="match status" value="1"/>
</dbReference>
<dbReference type="Pfam" id="PF24902">
    <property type="entry name" value="Ig_NUP210_9th"/>
    <property type="match status" value="1"/>
</dbReference>
<organism evidence="21 22">
    <name type="scientific">Phaedon cochleariae</name>
    <name type="common">Mustard beetle</name>
    <dbReference type="NCBI Taxonomy" id="80249"/>
    <lineage>
        <taxon>Eukaryota</taxon>
        <taxon>Metazoa</taxon>
        <taxon>Ecdysozoa</taxon>
        <taxon>Arthropoda</taxon>
        <taxon>Hexapoda</taxon>
        <taxon>Insecta</taxon>
        <taxon>Pterygota</taxon>
        <taxon>Neoptera</taxon>
        <taxon>Endopterygota</taxon>
        <taxon>Coleoptera</taxon>
        <taxon>Polyphaga</taxon>
        <taxon>Cucujiformia</taxon>
        <taxon>Chrysomeloidea</taxon>
        <taxon>Chrysomelidae</taxon>
        <taxon>Chrysomelinae</taxon>
        <taxon>Chrysomelini</taxon>
        <taxon>Phaedon</taxon>
    </lineage>
</organism>
<evidence type="ECO:0000259" key="15">
    <source>
        <dbReference type="Pfam" id="PF22969"/>
    </source>
</evidence>
<evidence type="ECO:0000256" key="4">
    <source>
        <dbReference type="ARBA" id="ARBA00022729"/>
    </source>
</evidence>
<dbReference type="InterPro" id="IPR056897">
    <property type="entry name" value="Ig_NUP210_4th"/>
</dbReference>
<dbReference type="InterPro" id="IPR008964">
    <property type="entry name" value="Invasin/intimin_cell_adhesion"/>
</dbReference>
<feature type="domain" description="NUP210 Ig-like" evidence="12">
    <location>
        <begin position="632"/>
        <end position="734"/>
    </location>
</feature>
<dbReference type="Pfam" id="PF22969">
    <property type="entry name" value="Ig_NUP210_2nd"/>
    <property type="match status" value="1"/>
</dbReference>
<dbReference type="InterPro" id="IPR045197">
    <property type="entry name" value="NUP210-like"/>
</dbReference>
<dbReference type="InterPro" id="IPR056898">
    <property type="entry name" value="Ig_NUP210_6th"/>
</dbReference>
<dbReference type="Proteomes" id="UP001153737">
    <property type="component" value="Chromosome 1"/>
</dbReference>
<feature type="domain" description="NUP210 Ig-like" evidence="20">
    <location>
        <begin position="1163"/>
        <end position="1277"/>
    </location>
</feature>
<evidence type="ECO:0000259" key="18">
    <source>
        <dbReference type="Pfam" id="PF24991"/>
    </source>
</evidence>
<dbReference type="Pfam" id="PF24991">
    <property type="entry name" value="Ig_NUP210_4th"/>
    <property type="match status" value="1"/>
</dbReference>
<feature type="domain" description="NUP210 Ig-like" evidence="11">
    <location>
        <begin position="1383"/>
        <end position="1484"/>
    </location>
</feature>
<evidence type="ECO:0000256" key="9">
    <source>
        <dbReference type="SAM" id="Phobius"/>
    </source>
</evidence>
<evidence type="ECO:0000259" key="17">
    <source>
        <dbReference type="Pfam" id="PF24935"/>
    </source>
</evidence>
<keyword evidence="3 9" id="KW-0812">Transmembrane</keyword>
<dbReference type="Pfam" id="PF26181">
    <property type="entry name" value="Ig_NUP210_13th"/>
    <property type="match status" value="1"/>
</dbReference>
<keyword evidence="8" id="KW-0539">Nucleus</keyword>
<evidence type="ECO:0000259" key="19">
    <source>
        <dbReference type="Pfam" id="PF25354"/>
    </source>
</evidence>
<feature type="signal peptide" evidence="10">
    <location>
        <begin position="1"/>
        <end position="24"/>
    </location>
</feature>
<dbReference type="PANTHER" id="PTHR23019:SF0">
    <property type="entry name" value="NUCLEAR PORE MEMBRANE GLYCOPROTEIN 210"/>
    <property type="match status" value="1"/>
</dbReference>
<gene>
    <name evidence="21" type="ORF">PHAECO_LOCUS1119</name>
</gene>
<feature type="domain" description="NUP210 Ig-like" evidence="15">
    <location>
        <begin position="124"/>
        <end position="228"/>
    </location>
</feature>
<dbReference type="EMBL" id="OU896707">
    <property type="protein sequence ID" value="CAH1116509.1"/>
    <property type="molecule type" value="Genomic_DNA"/>
</dbReference>
<dbReference type="GO" id="GO:0005643">
    <property type="term" value="C:nuclear pore"/>
    <property type="evidence" value="ECO:0007669"/>
    <property type="project" value="TreeGrafter"/>
</dbReference>
<protein>
    <recommendedName>
        <fullName evidence="23">Nuclear pore membrane glycoprotein 210</fullName>
    </recommendedName>
</protein>
<dbReference type="PANTHER" id="PTHR23019">
    <property type="entry name" value="NUCLEAR PORE MEMBRANE GLYCOPROTEIN GP210-RELATED"/>
    <property type="match status" value="1"/>
</dbReference>
<keyword evidence="7" id="KW-0325">Glycoprotein</keyword>
<dbReference type="Pfam" id="PF26184">
    <property type="entry name" value="Ig_NUP210_8th"/>
    <property type="match status" value="1"/>
</dbReference>
<dbReference type="InterPro" id="IPR055098">
    <property type="entry name" value="Ig_NUP210_3rd"/>
</dbReference>
<dbReference type="Pfam" id="PF25354">
    <property type="entry name" value="Ig_NUP210_16th"/>
    <property type="match status" value="1"/>
</dbReference>
<evidence type="ECO:0000256" key="6">
    <source>
        <dbReference type="ARBA" id="ARBA00023136"/>
    </source>
</evidence>
<evidence type="ECO:0000259" key="12">
    <source>
        <dbReference type="Pfam" id="PF22962"/>
    </source>
</evidence>
<accession>A0A9P0GND0</accession>
<sequence length="1933" mass="213830">MAVSKFYLKYVFLIIILLVVGAECSKLNVPRVLLPIFNDFSMKFTLEATEGGCYKWSTTRNDIIQLTLVDPDPEEECSTKVIVSTVTKEAARNMAVVLAEDVHSKQMLRCDVMVDVIHDLVISTTTRELFMEEAPEDFQITAYDDQGNEFSTMEGVEFEWNIVSLGPNKDAVLRYITFRDSPYETPPAIAPLEQEGKKGYSILLEGVKSGSAKVSVRLPHPEYKHVPTKEVQLMVVANLLITPPEVYVMQGDTVPFKIYFLKNGRMEEITLPDSQYYLQAENEEISYTNKKTGNVTALKEGDTRIVLRDRNVGKDDPLMKLPAAHFHVVKPDYIVLNILPHKNWAVLVGDHHDIVAEIYSSTDHKLYIGGSVQLYMDVSPEFVVTSRSANGSWLTGYGIKSSIATVQASLDGVYHEKTGKIKFDKPVTAKGELLIYPRITITPSEIILPWDPIIRPKYDVDLVAKGGDGRFLWSSSDHNIGMVSQTGHVRTHSNGFFEVSAVMLRNHHNRQSAKFIILPPSHLEIVEFVMEAEVGSPVYLHIALYAEQEKDGTTIQLPFTKCQALPFHIKQSDTKFRQNKTAILSPIGISCGNIAMTALDVGTSKVTVTYFQDGKALEDSVTLSAYKSLVRLEPKREVVLSIGTSINLVFAGGPRPVLGRMGDHQRIVVSEDETIAKASDVTQFYTLPGEDYTIVQVFCNKLGETDIKLMISNTPTVSNCKTQTSSITTRVTCGKPRRITLQPELRIADSVACPMDLSSGNVIVQSTRNIDIDVTVYDDSGNRFLNFTSLNLDWRITPAGSGVLLNKDGVFPKNLTVGDVPVGHRFTQVVEPSLDKGSLVINVTVKGYKERLLKSYYIVHEQPEFMSEEDHDELPPISASLSLYLVEDTIISPNLVTIFNHPGNKISVPVKQGSGYFEIALSADEVALIKYIETSHEIEIIPVRSGELTVQLIDLCLVSRPATLIINVVSVGIIRVEMPDKVEIGKCIPAIVRLYDENDNLMDIPEPGMIDLRPEMENKIGNIQRAENDPTKPWGVGEIHYIITGVELGDTKLVFTVSGSDEDVTSAPLDLQVFEPLRLSPRNGSILIGSIIQLMIKGGPRPDTNIVFTSSPAKVAEVTEGGLVKGKSLGTTRIFAQARGIHPSTGQSVIYSEDTVELQVVELQAIKILAPLARFKVGSKVPFWCFGVPDVSPMVLGSLENPPINFKWTVDDKLLVDLSGAFHPIGVFKKKPDRVAIKVHGLQPGRTRLLVNATVPGPTANVANLESVMLSAWFDIEVIQEFSLLLPKDVPGTSLLMAPFSEIQLKTNMDSSSAKIVYSLPGDQAPSTELLADKSVTNDVIVSITPTGTLKSFGVLGHTLLIITATDEQGLKQRLSIVVEVKVIQYMSLNVLANWRIHSDSPLRTVPLGTEFQVKATFHDNMGNMFQAGPKDLKVRTSRCDLIKLTDSTEDATIWIQTKKPGNTMLKAWADGISKTADYIKINVEQSVRPLLEELTSGDIICLWTPVVNEYNSPGTWRSSDNSLIHLNPALDIGWVGNKEGVVVLTHSLLQAAPIHIQVNPVTEIEFFDDPNLILTNGVVDSLVRVVLVLQSEKTIGIKTNNLIQGWRCRTDVRKLVRPSGFICFVELSNNTLSISADQLFNVTTSWVPETGQYACKLINLGINGTDIAILKTSIILWATTDDGEVTSRKLNIRFLPGVFTAREITLSENSFTGELIVVGLLEVLEQIEVYPADSSILYVNKGKSINETSRKYEIQLIDYHWRLADMQDAMGIIVSSPLTKQNIKIIVKVTGNVEKQMCAAGRSPIFVFLQNYKYAIAMAIAMMIIFFLTFYFYSNYMQPVVNVNVNPTRSMLSAGQISTPGQSPHRCAAMNPANMTRITPNISPGSPNRSHTNCNRFNCSCCATATSAREPIYGDASSFYNSPEIRRNRRLM</sequence>
<dbReference type="InterPro" id="IPR055096">
    <property type="entry name" value="Ig_NUP210_1st"/>
</dbReference>
<evidence type="ECO:0000256" key="10">
    <source>
        <dbReference type="SAM" id="SignalP"/>
    </source>
</evidence>
<name>A0A9P0GND0_PHACE</name>
<keyword evidence="6 9" id="KW-0472">Membrane</keyword>
<evidence type="ECO:0000256" key="1">
    <source>
        <dbReference type="ARBA" id="ARBA00004590"/>
    </source>
</evidence>
<dbReference type="InterPro" id="IPR055099">
    <property type="entry name" value="Ig_NUP210_7th"/>
</dbReference>
<evidence type="ECO:0000259" key="14">
    <source>
        <dbReference type="Pfam" id="PF22967"/>
    </source>
</evidence>
<dbReference type="SUPFAM" id="SSF49373">
    <property type="entry name" value="Invasin/intimin cell-adhesion fragments"/>
    <property type="match status" value="2"/>
</dbReference>
<evidence type="ECO:0000256" key="7">
    <source>
        <dbReference type="ARBA" id="ARBA00023180"/>
    </source>
</evidence>
<evidence type="ECO:0000259" key="20">
    <source>
        <dbReference type="Pfam" id="PF26181"/>
    </source>
</evidence>
<keyword evidence="22" id="KW-1185">Reference proteome</keyword>
<keyword evidence="5 9" id="KW-1133">Transmembrane helix</keyword>
<feature type="domain" description="NUP210 Ig-like" evidence="17">
    <location>
        <begin position="524"/>
        <end position="610"/>
    </location>
</feature>
<dbReference type="InterPro" id="IPR058779">
    <property type="entry name" value="Ig_NUP210_13th"/>
</dbReference>
<evidence type="ECO:0000256" key="3">
    <source>
        <dbReference type="ARBA" id="ARBA00022692"/>
    </source>
</evidence>
<reference evidence="21" key="1">
    <citation type="submission" date="2022-01" db="EMBL/GenBank/DDBJ databases">
        <authorList>
            <person name="King R."/>
        </authorList>
    </citation>
    <scope>NUCLEOTIDE SEQUENCE</scope>
</reference>
<dbReference type="GO" id="GO:0031965">
    <property type="term" value="C:nuclear membrane"/>
    <property type="evidence" value="ECO:0007669"/>
    <property type="project" value="UniProtKB-SubCell"/>
</dbReference>
<comment type="subcellular location">
    <subcellularLocation>
        <location evidence="1">Nucleus membrane</location>
        <topology evidence="1">Single-pass membrane protein</topology>
    </subcellularLocation>
</comment>
<comment type="similarity">
    <text evidence="2">Belongs to the NUP210 family.</text>
</comment>
<evidence type="ECO:0000313" key="22">
    <source>
        <dbReference type="Proteomes" id="UP001153737"/>
    </source>
</evidence>
<feature type="domain" description="NUP210 Ig-like" evidence="16">
    <location>
        <begin position="891"/>
        <end position="968"/>
    </location>
</feature>
<dbReference type="Pfam" id="PF22962">
    <property type="entry name" value="Ig_NUP210_7th"/>
    <property type="match status" value="1"/>
</dbReference>
<reference evidence="21" key="2">
    <citation type="submission" date="2022-10" db="EMBL/GenBank/DDBJ databases">
        <authorList>
            <consortium name="ENA_rothamsted_submissions"/>
            <consortium name="culmorum"/>
            <person name="King R."/>
        </authorList>
    </citation>
    <scope>NUCLEOTIDE SEQUENCE</scope>
</reference>
<evidence type="ECO:0000313" key="21">
    <source>
        <dbReference type="EMBL" id="CAH1116509.1"/>
    </source>
</evidence>
<evidence type="ECO:0008006" key="23">
    <source>
        <dbReference type="Google" id="ProtNLM"/>
    </source>
</evidence>
<dbReference type="OrthoDB" id="5239715at2759"/>
<evidence type="ECO:0000256" key="2">
    <source>
        <dbReference type="ARBA" id="ARBA00007313"/>
    </source>
</evidence>
<evidence type="ECO:0000259" key="11">
    <source>
        <dbReference type="Pfam" id="PF22959"/>
    </source>
</evidence>